<organism evidence="5 6">
    <name type="scientific">Hydrocarboniphaga effusa AP103</name>
    <dbReference type="NCBI Taxonomy" id="1172194"/>
    <lineage>
        <taxon>Bacteria</taxon>
        <taxon>Pseudomonadati</taxon>
        <taxon>Pseudomonadota</taxon>
        <taxon>Gammaproteobacteria</taxon>
        <taxon>Nevskiales</taxon>
        <taxon>Nevskiaceae</taxon>
        <taxon>Hydrocarboniphaga</taxon>
    </lineage>
</organism>
<evidence type="ECO:0000256" key="3">
    <source>
        <dbReference type="SAM" id="Coils"/>
    </source>
</evidence>
<dbReference type="InterPro" id="IPR011006">
    <property type="entry name" value="CheY-like_superfamily"/>
</dbReference>
<evidence type="ECO:0000313" key="6">
    <source>
        <dbReference type="Proteomes" id="UP000003704"/>
    </source>
</evidence>
<dbReference type="Pfam" id="PF00072">
    <property type="entry name" value="Response_reg"/>
    <property type="match status" value="1"/>
</dbReference>
<dbReference type="CDD" id="cd00156">
    <property type="entry name" value="REC"/>
    <property type="match status" value="1"/>
</dbReference>
<keyword evidence="3" id="KW-0175">Coiled coil</keyword>
<dbReference type="PANTHER" id="PTHR44591">
    <property type="entry name" value="STRESS RESPONSE REGULATOR PROTEIN 1"/>
    <property type="match status" value="1"/>
</dbReference>
<dbReference type="OrthoDB" id="236568at2"/>
<evidence type="ECO:0000256" key="1">
    <source>
        <dbReference type="ARBA" id="ARBA00022553"/>
    </source>
</evidence>
<dbReference type="GO" id="GO:0000160">
    <property type="term" value="P:phosphorelay signal transduction system"/>
    <property type="evidence" value="ECO:0007669"/>
    <property type="project" value="InterPro"/>
</dbReference>
<proteinExistence type="predicted"/>
<dbReference type="InterPro" id="IPR001789">
    <property type="entry name" value="Sig_transdc_resp-reg_receiver"/>
</dbReference>
<evidence type="ECO:0000313" key="5">
    <source>
        <dbReference type="EMBL" id="EIT70648.1"/>
    </source>
</evidence>
<evidence type="ECO:0000256" key="2">
    <source>
        <dbReference type="PROSITE-ProRule" id="PRU00169"/>
    </source>
</evidence>
<sequence>MSQPTALIIDDSTSSRFVLSRYLDRLQWQSHAAATMEDALRFLQSKKPDLIFADYRLPDVEPADLLNALAAQPASANVPVIVCVTDEASGFIDSALAQGAAAVLEKPVTFDQLTSLLGTPAPNVEEVSYDTPPPPPAFLSDEPEAFRPQAQAPSVSIAAMEADMARVSPPGTDASAQEGSSFALETPPLLVPALPEIPMPEVRNPIHAEPSPSAATSTDGRLEARVAAIEARFEAEIERLRQEMRQTLKQQLTQIEQLREAVLGAAVAAAQSAAEQTVTTAAAQMSDRLAASIVQSLKSPG</sequence>
<dbReference type="InterPro" id="IPR050595">
    <property type="entry name" value="Bact_response_regulator"/>
</dbReference>
<dbReference type="PROSITE" id="PS50110">
    <property type="entry name" value="RESPONSE_REGULATORY"/>
    <property type="match status" value="1"/>
</dbReference>
<reference evidence="5 6" key="1">
    <citation type="journal article" date="2012" name="J. Bacteriol.">
        <title>Genome Sequence of n-Alkane-Degrading Hydrocarboniphaga effusa Strain AP103T (ATCC BAA-332T).</title>
        <authorList>
            <person name="Chang H.K."/>
            <person name="Zylstra G.J."/>
            <person name="Chae J.C."/>
        </authorList>
    </citation>
    <scope>NUCLEOTIDE SEQUENCE [LARGE SCALE GENOMIC DNA]</scope>
    <source>
        <strain evidence="5 6">AP103</strain>
    </source>
</reference>
<dbReference type="SMART" id="SM00448">
    <property type="entry name" value="REC"/>
    <property type="match status" value="1"/>
</dbReference>
<accession>I8T9W9</accession>
<evidence type="ECO:0000259" key="4">
    <source>
        <dbReference type="PROSITE" id="PS50110"/>
    </source>
</evidence>
<dbReference type="Proteomes" id="UP000003704">
    <property type="component" value="Unassembled WGS sequence"/>
</dbReference>
<keyword evidence="6" id="KW-1185">Reference proteome</keyword>
<feature type="modified residue" description="4-aspartylphosphate" evidence="2">
    <location>
        <position position="54"/>
    </location>
</feature>
<feature type="domain" description="Response regulatory" evidence="4">
    <location>
        <begin position="5"/>
        <end position="121"/>
    </location>
</feature>
<dbReference type="EMBL" id="AKGD01000001">
    <property type="protein sequence ID" value="EIT70648.1"/>
    <property type="molecule type" value="Genomic_DNA"/>
</dbReference>
<dbReference type="AlphaFoldDB" id="I8T9W9"/>
<dbReference type="RefSeq" id="WP_007183741.1">
    <property type="nucleotide sequence ID" value="NZ_AKGD01000001.1"/>
</dbReference>
<protein>
    <recommendedName>
        <fullName evidence="4">Response regulatory domain-containing protein</fullName>
    </recommendedName>
</protein>
<dbReference type="PANTHER" id="PTHR44591:SF3">
    <property type="entry name" value="RESPONSE REGULATORY DOMAIN-CONTAINING PROTEIN"/>
    <property type="match status" value="1"/>
</dbReference>
<keyword evidence="1 2" id="KW-0597">Phosphoprotein</keyword>
<dbReference type="Gene3D" id="3.40.50.2300">
    <property type="match status" value="1"/>
</dbReference>
<dbReference type="STRING" id="1172194.WQQ_07850"/>
<comment type="caution">
    <text evidence="5">The sequence shown here is derived from an EMBL/GenBank/DDBJ whole genome shotgun (WGS) entry which is preliminary data.</text>
</comment>
<name>I8T9W9_9GAMM</name>
<feature type="coiled-coil region" evidence="3">
    <location>
        <begin position="230"/>
        <end position="261"/>
    </location>
</feature>
<dbReference type="SUPFAM" id="SSF52172">
    <property type="entry name" value="CheY-like"/>
    <property type="match status" value="1"/>
</dbReference>
<gene>
    <name evidence="5" type="ORF">WQQ_07850</name>
</gene>